<feature type="transmembrane region" description="Helical" evidence="1">
    <location>
        <begin position="176"/>
        <end position="201"/>
    </location>
</feature>
<feature type="transmembrane region" description="Helical" evidence="1">
    <location>
        <begin position="373"/>
        <end position="394"/>
    </location>
</feature>
<comment type="caution">
    <text evidence="2">The sequence shown here is derived from an EMBL/GenBank/DDBJ whole genome shotgun (WGS) entry which is preliminary data.</text>
</comment>
<feature type="transmembrane region" description="Helical" evidence="1">
    <location>
        <begin position="213"/>
        <end position="232"/>
    </location>
</feature>
<feature type="transmembrane region" description="Helical" evidence="1">
    <location>
        <begin position="268"/>
        <end position="292"/>
    </location>
</feature>
<evidence type="ECO:0000256" key="1">
    <source>
        <dbReference type="SAM" id="Phobius"/>
    </source>
</evidence>
<protein>
    <recommendedName>
        <fullName evidence="4">DUF2029 domain-containing protein</fullName>
    </recommendedName>
</protein>
<dbReference type="PROSITE" id="PS50007">
    <property type="entry name" value="PIPLC_X_DOMAIN"/>
    <property type="match status" value="1"/>
</dbReference>
<proteinExistence type="predicted"/>
<dbReference type="Proteomes" id="UP000603940">
    <property type="component" value="Unassembled WGS sequence"/>
</dbReference>
<dbReference type="RefSeq" id="WP_187780358.1">
    <property type="nucleotide sequence ID" value="NZ_JACTUZ010000136.1"/>
</dbReference>
<dbReference type="EMBL" id="JACTUZ010000136">
    <property type="protein sequence ID" value="MBC9179314.1"/>
    <property type="molecule type" value="Genomic_DNA"/>
</dbReference>
<feature type="transmembrane region" description="Helical" evidence="1">
    <location>
        <begin position="98"/>
        <end position="124"/>
    </location>
</feature>
<sequence>MTSPARSAVHPSLPLPTRAVMLLGILVLVGLVYSWLINWRTTDVEWWFVPWLEHIIQHGAKASLEAPLRVQIEGVNGFANYSPPYLYLLALASTASGWLSPFILVKLVSITGALFCAGCIYYLIRALASPGVALLGAAGSLLLPSVALNGPAWGQTDMIWSALAALVVAYALRERWAAMMLAFGMAVAFKLQAVFIAPFLLHMVLSRRVSPRYFLLPALSYALMMLPAWLAGRPAWDLATVYLEQAGAYHWLSMNAPNPWSFVQFTRLVSYETGVVLGSIAAVLVALVLGAWSVRWRRLHGSDLLLLAVVIAAAMPYVLPKMHERYFFLADILAFSLAVCRPRPWTIAAAVAIQLGSVGAYASHMLSFTLGKYLGALLIGAALALLLHHLWLALRPRRAAGALSSSRLA</sequence>
<gene>
    <name evidence="2" type="ORF">IBL25_20435</name>
</gene>
<feature type="transmembrane region" description="Helical" evidence="1">
    <location>
        <begin position="131"/>
        <end position="148"/>
    </location>
</feature>
<keyword evidence="1" id="KW-1133">Transmembrane helix</keyword>
<accession>A0ABR7RBU1</accession>
<evidence type="ECO:0000313" key="3">
    <source>
        <dbReference type="Proteomes" id="UP000603940"/>
    </source>
</evidence>
<keyword evidence="1" id="KW-0472">Membrane</keyword>
<organism evidence="2 3">
    <name type="scientific">Pseudoroseomonas ludipueritiae</name>
    <dbReference type="NCBI Taxonomy" id="198093"/>
    <lineage>
        <taxon>Bacteria</taxon>
        <taxon>Pseudomonadati</taxon>
        <taxon>Pseudomonadota</taxon>
        <taxon>Alphaproteobacteria</taxon>
        <taxon>Acetobacterales</taxon>
        <taxon>Acetobacteraceae</taxon>
        <taxon>Pseudoroseomonas</taxon>
    </lineage>
</organism>
<keyword evidence="1" id="KW-0812">Transmembrane</keyword>
<keyword evidence="3" id="KW-1185">Reference proteome</keyword>
<feature type="transmembrane region" description="Helical" evidence="1">
    <location>
        <begin position="304"/>
        <end position="319"/>
    </location>
</feature>
<evidence type="ECO:0000313" key="2">
    <source>
        <dbReference type="EMBL" id="MBC9179314.1"/>
    </source>
</evidence>
<name>A0ABR7RBU1_9PROT</name>
<reference evidence="2 3" key="1">
    <citation type="journal article" date="2009" name="Int. J. Syst. Evol. Microbiol.">
        <title>Transfer of Teichococcus ludipueritiae and Muricoccus roseus to the genus Roseomonas, as Roseomonas ludipueritiae comb. nov. and Roseomonas rosea comb. nov., respectively, and emended description of the genus Roseomonas.</title>
        <authorList>
            <person name="Sanchez-Porro C."/>
            <person name="Gallego V."/>
            <person name="Busse H.J."/>
            <person name="Kampfer P."/>
            <person name="Ventosa A."/>
        </authorList>
    </citation>
    <scope>NUCLEOTIDE SEQUENCE [LARGE SCALE GENOMIC DNA]</scope>
    <source>
        <strain evidence="2 3">DSM 14915</strain>
    </source>
</reference>
<feature type="transmembrane region" description="Helical" evidence="1">
    <location>
        <begin position="20"/>
        <end position="37"/>
    </location>
</feature>
<evidence type="ECO:0008006" key="4">
    <source>
        <dbReference type="Google" id="ProtNLM"/>
    </source>
</evidence>